<keyword evidence="1" id="KW-0378">Hydrolase</keyword>
<dbReference type="EMBL" id="SGIU01000001">
    <property type="protein sequence ID" value="TAI49458.1"/>
    <property type="molecule type" value="Genomic_DNA"/>
</dbReference>
<dbReference type="RefSeq" id="WP_130611385.1">
    <property type="nucleotide sequence ID" value="NZ_SGIU01000001.1"/>
</dbReference>
<gene>
    <name evidence="1" type="ORF">EW142_06560</name>
</gene>
<proteinExistence type="predicted"/>
<dbReference type="OrthoDB" id="1123157at2"/>
<reference evidence="1 2" key="1">
    <citation type="submission" date="2019-02" db="EMBL/GenBank/DDBJ databases">
        <title>Draft genome sequence of Muricauda sp. 176CP4-71.</title>
        <authorList>
            <person name="Park J.-S."/>
        </authorList>
    </citation>
    <scope>NUCLEOTIDE SEQUENCE [LARGE SCALE GENOMIC DNA]</scope>
    <source>
        <strain evidence="1 2">176CP4-71</strain>
    </source>
</reference>
<dbReference type="Proteomes" id="UP000291981">
    <property type="component" value="Unassembled WGS sequence"/>
</dbReference>
<dbReference type="AlphaFoldDB" id="A0A4Q8QJG2"/>
<accession>A0A4Q8QJG2</accession>
<evidence type="ECO:0000313" key="1">
    <source>
        <dbReference type="EMBL" id="TAI49458.1"/>
    </source>
</evidence>
<dbReference type="SUPFAM" id="SSF53474">
    <property type="entry name" value="alpha/beta-Hydrolases"/>
    <property type="match status" value="1"/>
</dbReference>
<keyword evidence="2" id="KW-1185">Reference proteome</keyword>
<protein>
    <submittedName>
        <fullName evidence="1">Alpha/beta hydrolase</fullName>
    </submittedName>
</protein>
<name>A0A4Q8QJG2_9FLAO</name>
<organism evidence="1 2">
    <name type="scientific">Flagellimonas allohymeniacidonis</name>
    <dbReference type="NCBI Taxonomy" id="2517819"/>
    <lineage>
        <taxon>Bacteria</taxon>
        <taxon>Pseudomonadati</taxon>
        <taxon>Bacteroidota</taxon>
        <taxon>Flavobacteriia</taxon>
        <taxon>Flavobacteriales</taxon>
        <taxon>Flavobacteriaceae</taxon>
        <taxon>Flagellimonas</taxon>
    </lineage>
</organism>
<dbReference type="InterPro" id="IPR029058">
    <property type="entry name" value="AB_hydrolase_fold"/>
</dbReference>
<evidence type="ECO:0000313" key="2">
    <source>
        <dbReference type="Proteomes" id="UP000291981"/>
    </source>
</evidence>
<dbReference type="GO" id="GO:0016787">
    <property type="term" value="F:hydrolase activity"/>
    <property type="evidence" value="ECO:0007669"/>
    <property type="project" value="UniProtKB-KW"/>
</dbReference>
<sequence>MKKIAPLLSIVFTVYLGFGQQMVLPKGKVIDSLKIHDSIPGTYSLYLPKNFETSKKWPLLFVFDFDGEPECLTASFVPAVEEEGYVLATLALSDTVSLTNNMIKTGKALERVAKTLPINTSRIYTSGKNSGARYASLTPIFLKGVQGIISINASIVNTELLNAKKPFHYVGVVQEDSYVYSEMLGTQKVLNRYKFPNQVLIVDKEENDLAKPYLKKAMQIFTLSAMGKGWTIKDSVYIENLYQKDVLKVSQLKAKGQLILAEQYLKELFSIYGIHKNLDSLRGVQRELRKDRTFKAMKRAENSTFFKESLLKEDFAYYMDEDVRTHNFNNLGWWNYQMNEIDKFINGPNIHEKKMGNRLKGYVNALAEDTIDLVSSEELVDEDALAFLYMLKTLTAPQDFDYYLNIISLSAKNEDFGTSLFYLEEALKKGFKDTEKLYGLENTALLRINPKFNSLMAKYLKESRYEINEE</sequence>
<comment type="caution">
    <text evidence="1">The sequence shown here is derived from an EMBL/GenBank/DDBJ whole genome shotgun (WGS) entry which is preliminary data.</text>
</comment>